<keyword evidence="9 16" id="KW-1133">Transmembrane helix</keyword>
<keyword evidence="10" id="KW-0040">ANK repeat</keyword>
<evidence type="ECO:0000256" key="11">
    <source>
        <dbReference type="ARBA" id="ARBA00023065"/>
    </source>
</evidence>
<dbReference type="InterPro" id="IPR036770">
    <property type="entry name" value="Ankyrin_rpt-contain_sf"/>
</dbReference>
<keyword evidence="18" id="KW-1185">Reference proteome</keyword>
<dbReference type="InterPro" id="IPR008347">
    <property type="entry name" value="TrpV1-4"/>
</dbReference>
<dbReference type="SMART" id="SM00248">
    <property type="entry name" value="ANK"/>
    <property type="match status" value="4"/>
</dbReference>
<name>A0A8B9NAA2_9AVES</name>
<keyword evidence="11" id="KW-0406">Ion transport</keyword>
<organism evidence="17 18">
    <name type="scientific">Accipiter nisus</name>
    <name type="common">Eurasian sparrowhawk</name>
    <dbReference type="NCBI Taxonomy" id="211598"/>
    <lineage>
        <taxon>Eukaryota</taxon>
        <taxon>Metazoa</taxon>
        <taxon>Chordata</taxon>
        <taxon>Craniata</taxon>
        <taxon>Vertebrata</taxon>
        <taxon>Euteleostomi</taxon>
        <taxon>Archelosauria</taxon>
        <taxon>Archosauria</taxon>
        <taxon>Dinosauria</taxon>
        <taxon>Saurischia</taxon>
        <taxon>Theropoda</taxon>
        <taxon>Coelurosauria</taxon>
        <taxon>Aves</taxon>
        <taxon>Neognathae</taxon>
        <taxon>Neoaves</taxon>
        <taxon>Telluraves</taxon>
        <taxon>Accipitrimorphae</taxon>
        <taxon>Accipitriformes</taxon>
        <taxon>Accipitridae</taxon>
        <taxon>Accipitrinae</taxon>
        <taxon>Accipiter</taxon>
    </lineage>
</organism>
<feature type="transmembrane region" description="Helical" evidence="16">
    <location>
        <begin position="398"/>
        <end position="419"/>
    </location>
</feature>
<feature type="transmembrane region" description="Helical" evidence="16">
    <location>
        <begin position="461"/>
        <end position="480"/>
    </location>
</feature>
<dbReference type="GO" id="GO:0005886">
    <property type="term" value="C:plasma membrane"/>
    <property type="evidence" value="ECO:0007669"/>
    <property type="project" value="UniProtKB-SubCell"/>
</dbReference>
<evidence type="ECO:0000256" key="3">
    <source>
        <dbReference type="ARBA" id="ARBA00022475"/>
    </source>
</evidence>
<dbReference type="AlphaFoldDB" id="A0A8B9NAA2"/>
<dbReference type="InterPro" id="IPR024862">
    <property type="entry name" value="TRPV"/>
</dbReference>
<evidence type="ECO:0000256" key="15">
    <source>
        <dbReference type="SAM" id="MobiDB-lite"/>
    </source>
</evidence>
<dbReference type="PANTHER" id="PTHR10582:SF5">
    <property type="entry name" value="TRANSIENT RECEPTOR POTENTIAL CATION CHANNEL SUBFAMILY V MEMBER 2"/>
    <property type="match status" value="1"/>
</dbReference>
<evidence type="ECO:0000256" key="12">
    <source>
        <dbReference type="ARBA" id="ARBA00023136"/>
    </source>
</evidence>
<dbReference type="Gene3D" id="1.25.40.20">
    <property type="entry name" value="Ankyrin repeat-containing domain"/>
    <property type="match status" value="1"/>
</dbReference>
<reference evidence="17" key="2">
    <citation type="submission" date="2025-09" db="UniProtKB">
        <authorList>
            <consortium name="Ensembl"/>
        </authorList>
    </citation>
    <scope>IDENTIFICATION</scope>
</reference>
<feature type="transmembrane region" description="Helical" evidence="16">
    <location>
        <begin position="486"/>
        <end position="505"/>
    </location>
</feature>
<evidence type="ECO:0000313" key="18">
    <source>
        <dbReference type="Proteomes" id="UP000694541"/>
    </source>
</evidence>
<feature type="transmembrane region" description="Helical" evidence="16">
    <location>
        <begin position="431"/>
        <end position="454"/>
    </location>
</feature>
<feature type="transmembrane region" description="Helical" evidence="16">
    <location>
        <begin position="526"/>
        <end position="549"/>
    </location>
</feature>
<dbReference type="InterPro" id="IPR002110">
    <property type="entry name" value="Ankyrin_rpt"/>
</dbReference>
<comment type="catalytic activity">
    <reaction evidence="14">
        <text>Ca(2+)(in) = Ca(2+)(out)</text>
        <dbReference type="Rhea" id="RHEA:29671"/>
        <dbReference type="ChEBI" id="CHEBI:29108"/>
    </reaction>
</comment>
<feature type="region of interest" description="Disordered" evidence="15">
    <location>
        <begin position="1"/>
        <end position="66"/>
    </location>
</feature>
<keyword evidence="5" id="KW-0107">Calcium channel</keyword>
<dbReference type="PANTHER" id="PTHR10582">
    <property type="entry name" value="TRANSIENT RECEPTOR POTENTIAL ION CHANNEL PROTEIN"/>
    <property type="match status" value="1"/>
</dbReference>
<reference evidence="17" key="1">
    <citation type="submission" date="2025-08" db="UniProtKB">
        <authorList>
            <consortium name="Ensembl"/>
        </authorList>
    </citation>
    <scope>IDENTIFICATION</scope>
</reference>
<sequence>MDNFTNGQPGPGQRNRLMGLLETDDSIQEDKPASSKKEERSGHGKKGEPRPLETPYQKESSDFPPKVKINLNYRPGLVSNQKDPNRFDRDRLFSAVSRGSPEALDGLLDYLRRTSKFLTNSEYTDAKTGKTCLMKALLNLKNGKNDTIPLLLEIDQKTQNPRPLVNVACSDCYYRGQTALHIAIEKRSLDLVKLLVENGADVHARAHGEFFKKKKEGVCFYFGESLEVVEYLLNNPHQKASLQEQDTQGNTVLHALVMIADDTEENTKFVSTTYVEILKAGVKVDPTWKLEEIVNYDGLNPLQLAAKTGKVEIFKHIIQREIKDPVYRHLSRKFTEWTYGPIHVSLYDLSSIDSFEENSVLEILAYSSDTPNRYKMVVLEPLNKLLQQKWETFASKRFYFSFVSYLSFMIIFTAIAYYQPLRVKPSFPVEFTAGGFLWVSGLIIILLGGIYLIFAQVWGSHLVSLFIQAFSLLLSAVLYGASSENYVAVMVFSLLLGWVNMLYYTRGFQRTGIYSVMIQKTILRDLLRFLLVYMIFLFGFAAALVTLMGDAPSVSQNKSLAQLESAGSHAMYGGLLSVSLELFKITIGMGDLDFQEHARFRYFVMFLLLLFVILTYILLLNMLIALMSETVTDISGYSKSIWKLQRAIAILEIEKAWLWRQGGKRRSGCFMSVGLNKKDERWCFR</sequence>
<dbReference type="FunFam" id="1.25.40.20:FF:000018">
    <property type="entry name" value="Transient receptor potential cation channel subfamily V member 1"/>
    <property type="match status" value="1"/>
</dbReference>
<evidence type="ECO:0000256" key="13">
    <source>
        <dbReference type="ARBA" id="ARBA00023303"/>
    </source>
</evidence>
<keyword evidence="3" id="KW-1003">Cell membrane</keyword>
<dbReference type="Pfam" id="PF12796">
    <property type="entry name" value="Ank_2"/>
    <property type="match status" value="1"/>
</dbReference>
<dbReference type="SUPFAM" id="SSF48403">
    <property type="entry name" value="Ankyrin repeat"/>
    <property type="match status" value="1"/>
</dbReference>
<evidence type="ECO:0000256" key="2">
    <source>
        <dbReference type="ARBA" id="ARBA00022448"/>
    </source>
</evidence>
<feature type="transmembrane region" description="Helical" evidence="16">
    <location>
        <begin position="602"/>
        <end position="627"/>
    </location>
</feature>
<accession>A0A8B9NAA2</accession>
<evidence type="ECO:0000256" key="6">
    <source>
        <dbReference type="ARBA" id="ARBA00022692"/>
    </source>
</evidence>
<dbReference type="Proteomes" id="UP000694541">
    <property type="component" value="Unplaced"/>
</dbReference>
<keyword evidence="13" id="KW-0407">Ion channel</keyword>
<comment type="subcellular location">
    <subcellularLocation>
        <location evidence="1">Cell membrane</location>
        <topology evidence="1">Multi-pass membrane protein</topology>
    </subcellularLocation>
</comment>
<evidence type="ECO:0000256" key="10">
    <source>
        <dbReference type="ARBA" id="ARBA00023043"/>
    </source>
</evidence>
<evidence type="ECO:0000256" key="4">
    <source>
        <dbReference type="ARBA" id="ARBA00022568"/>
    </source>
</evidence>
<keyword evidence="4" id="KW-0109">Calcium transport</keyword>
<proteinExistence type="predicted"/>
<evidence type="ECO:0000256" key="9">
    <source>
        <dbReference type="ARBA" id="ARBA00022989"/>
    </source>
</evidence>
<evidence type="ECO:0000256" key="7">
    <source>
        <dbReference type="ARBA" id="ARBA00022737"/>
    </source>
</evidence>
<dbReference type="PRINTS" id="PR01768">
    <property type="entry name" value="TRPVRECEPTOR"/>
</dbReference>
<evidence type="ECO:0000256" key="16">
    <source>
        <dbReference type="SAM" id="Phobius"/>
    </source>
</evidence>
<keyword evidence="7" id="KW-0677">Repeat</keyword>
<protein>
    <submittedName>
        <fullName evidence="17">Transient receptor potential cation channel subfamily V member 2</fullName>
    </submittedName>
</protein>
<keyword evidence="12 16" id="KW-0472">Membrane</keyword>
<keyword evidence="2" id="KW-0813">Transport</keyword>
<dbReference type="GO" id="GO:0098703">
    <property type="term" value="P:calcium ion import across plasma membrane"/>
    <property type="evidence" value="ECO:0007669"/>
    <property type="project" value="TreeGrafter"/>
</dbReference>
<dbReference type="NCBIfam" id="TIGR00870">
    <property type="entry name" value="trp"/>
    <property type="match status" value="1"/>
</dbReference>
<dbReference type="Ensembl" id="ENSANIT00000020113.1">
    <property type="protein sequence ID" value="ENSANIP00000019455.1"/>
    <property type="gene ID" value="ENSANIG00000013255.1"/>
</dbReference>
<evidence type="ECO:0000256" key="8">
    <source>
        <dbReference type="ARBA" id="ARBA00022837"/>
    </source>
</evidence>
<feature type="compositionally biased region" description="Basic and acidic residues" evidence="15">
    <location>
        <begin position="28"/>
        <end position="51"/>
    </location>
</feature>
<evidence type="ECO:0000313" key="17">
    <source>
        <dbReference type="Ensembl" id="ENSANIP00000019455.1"/>
    </source>
</evidence>
<dbReference type="GO" id="GO:0005262">
    <property type="term" value="F:calcium channel activity"/>
    <property type="evidence" value="ECO:0007669"/>
    <property type="project" value="UniProtKB-KW"/>
</dbReference>
<keyword evidence="8" id="KW-0106">Calcium</keyword>
<keyword evidence="6 16" id="KW-0812">Transmembrane</keyword>
<evidence type="ECO:0000256" key="5">
    <source>
        <dbReference type="ARBA" id="ARBA00022673"/>
    </source>
</evidence>
<evidence type="ECO:0000256" key="14">
    <source>
        <dbReference type="ARBA" id="ARBA00036634"/>
    </source>
</evidence>
<evidence type="ECO:0000256" key="1">
    <source>
        <dbReference type="ARBA" id="ARBA00004651"/>
    </source>
</evidence>